<feature type="compositionally biased region" description="Pro residues" evidence="2">
    <location>
        <begin position="443"/>
        <end position="455"/>
    </location>
</feature>
<sequence length="545" mass="57316">MPQISSITQEDKSIIRKYIPKSTNKILAAGIAKLYIAYPDPNRWSYTGLCGAAVLCYDTTMKCCWLKLVDVVGNGGVLWDQELYENFEYFQDRTFFYSFEIDQCFAALSFSDESEGSKFYRKVIEKGCHPESVENSVLSFLTRKGSKRSSGTRQLSNSYTAPSYPTREKDAVEGNSSNLDLDPSLIDSLVKMGISKDQIEQNADFVMSYIHSNAPEASHTSSPPSVPSVPSSLPPSVPNVNGPSLSTPSIPNHVPNGATSTPSSHLPPPPPPPESAPSSQIRSPLTAKKSSVPPPPPPKSNSSAIAANKKRAPPPPPSRRNKVKSPLSSAGSTATSSSPFPPPPPPPKNATSPTGRTSTQAPPPPPPRSATARHTPPSQSQAPAIPARSVPSLPPPEQAPTFDTAPSPALPATSPPPLPSGANTPSAPPPPPPAPAPVLAVPAPAPPPAPVPPAPSVSGDSSDSALPVQNGRADLMASIRASGGIDLLKSRKSTSPSVSSTRTSNPPQEAPSSNNLMDALASALNHRKTKVAQSDEEDQDDDEWD</sequence>
<dbReference type="PROSITE" id="PS51082">
    <property type="entry name" value="WH2"/>
    <property type="match status" value="1"/>
</dbReference>
<evidence type="ECO:0000256" key="2">
    <source>
        <dbReference type="SAM" id="MobiDB-lite"/>
    </source>
</evidence>
<dbReference type="HOGENOM" id="CLU_015385_0_0_1"/>
<dbReference type="Gene3D" id="2.30.29.30">
    <property type="entry name" value="Pleckstrin-homology domain (PH domain)/Phosphotyrosine-binding domain (PTB)"/>
    <property type="match status" value="1"/>
</dbReference>
<dbReference type="InterPro" id="IPR011993">
    <property type="entry name" value="PH-like_dom_sf"/>
</dbReference>
<dbReference type="InterPro" id="IPR000697">
    <property type="entry name" value="WH1/EVH1_dom"/>
</dbReference>
<evidence type="ECO:0000256" key="1">
    <source>
        <dbReference type="ARBA" id="ARBA00022553"/>
    </source>
</evidence>
<dbReference type="GO" id="GO:0045010">
    <property type="term" value="P:actin nucleation"/>
    <property type="evidence" value="ECO:0007669"/>
    <property type="project" value="UniProtKB-ARBA"/>
</dbReference>
<feature type="compositionally biased region" description="Low complexity" evidence="2">
    <location>
        <begin position="324"/>
        <end position="338"/>
    </location>
</feature>
<dbReference type="GeneID" id="25036120"/>
<feature type="region of interest" description="Disordered" evidence="2">
    <location>
        <begin position="215"/>
        <end position="545"/>
    </location>
</feature>
<dbReference type="OrthoDB" id="8963340at2759"/>
<feature type="compositionally biased region" description="Pro residues" evidence="2">
    <location>
        <begin position="426"/>
        <end position="436"/>
    </location>
</feature>
<dbReference type="EMBL" id="KE546989">
    <property type="protein sequence ID" value="EPY52471.1"/>
    <property type="molecule type" value="Genomic_DNA"/>
</dbReference>
<dbReference type="FunFam" id="2.30.29.30:FF:000281">
    <property type="entry name" value="Actin associated protein"/>
    <property type="match status" value="1"/>
</dbReference>
<dbReference type="STRING" id="653667.S9XFQ4"/>
<accession>S9XFQ4</accession>
<dbReference type="InterPro" id="IPR033927">
    <property type="entry name" value="WASPfam_EVH1"/>
</dbReference>
<dbReference type="RefSeq" id="XP_013022352.1">
    <property type="nucleotide sequence ID" value="XM_013166898.1"/>
</dbReference>
<dbReference type="PROSITE" id="PS50229">
    <property type="entry name" value="WH1"/>
    <property type="match status" value="1"/>
</dbReference>
<feature type="compositionally biased region" description="Polar residues" evidence="2">
    <location>
        <begin position="148"/>
        <end position="163"/>
    </location>
</feature>
<feature type="compositionally biased region" description="Acidic residues" evidence="2">
    <location>
        <begin position="534"/>
        <end position="545"/>
    </location>
</feature>
<feature type="compositionally biased region" description="Low complexity" evidence="2">
    <location>
        <begin position="349"/>
        <end position="360"/>
    </location>
</feature>
<dbReference type="Proteomes" id="UP000015464">
    <property type="component" value="Unassembled WGS sequence"/>
</dbReference>
<evidence type="ECO:0000259" key="3">
    <source>
        <dbReference type="PROSITE" id="PS50229"/>
    </source>
</evidence>
<dbReference type="SUPFAM" id="SSF50729">
    <property type="entry name" value="PH domain-like"/>
    <property type="match status" value="1"/>
</dbReference>
<keyword evidence="1" id="KW-0597">Phosphoprotein</keyword>
<dbReference type="AlphaFoldDB" id="S9XFQ4"/>
<dbReference type="GO" id="GO:0071933">
    <property type="term" value="F:Arp2/3 complex binding"/>
    <property type="evidence" value="ECO:0007669"/>
    <property type="project" value="UniProtKB-ARBA"/>
</dbReference>
<feature type="domain" description="WH2" evidence="4">
    <location>
        <begin position="471"/>
        <end position="490"/>
    </location>
</feature>
<feature type="compositionally biased region" description="Low complexity" evidence="2">
    <location>
        <begin position="456"/>
        <end position="467"/>
    </location>
</feature>
<dbReference type="InterPro" id="IPR003124">
    <property type="entry name" value="WH2_dom"/>
</dbReference>
<feature type="compositionally biased region" description="Low complexity" evidence="2">
    <location>
        <begin position="369"/>
        <end position="387"/>
    </location>
</feature>
<proteinExistence type="predicted"/>
<feature type="domain" description="WH1" evidence="3">
    <location>
        <begin position="19"/>
        <end position="130"/>
    </location>
</feature>
<name>S9XFQ4_SCHCR</name>
<dbReference type="OMA" id="EYNQDRK"/>
<dbReference type="GO" id="GO:0030479">
    <property type="term" value="C:actin cortical patch"/>
    <property type="evidence" value="ECO:0007669"/>
    <property type="project" value="UniProtKB-ARBA"/>
</dbReference>
<protein>
    <submittedName>
        <fullName evidence="5">WASp</fullName>
    </submittedName>
</protein>
<feature type="compositionally biased region" description="Pro residues" evidence="2">
    <location>
        <begin position="224"/>
        <end position="237"/>
    </location>
</feature>
<evidence type="ECO:0000313" key="6">
    <source>
        <dbReference type="Proteomes" id="UP000015464"/>
    </source>
</evidence>
<feature type="region of interest" description="Disordered" evidence="2">
    <location>
        <begin position="145"/>
        <end position="182"/>
    </location>
</feature>
<keyword evidence="6" id="KW-1185">Reference proteome</keyword>
<dbReference type="Pfam" id="PF00568">
    <property type="entry name" value="WH1"/>
    <property type="match status" value="1"/>
</dbReference>
<evidence type="ECO:0000313" key="5">
    <source>
        <dbReference type="EMBL" id="EPY52471.1"/>
    </source>
</evidence>
<feature type="compositionally biased region" description="Pro residues" evidence="2">
    <location>
        <begin position="339"/>
        <end position="348"/>
    </location>
</feature>
<dbReference type="GO" id="GO:0003779">
    <property type="term" value="F:actin binding"/>
    <property type="evidence" value="ECO:0007669"/>
    <property type="project" value="InterPro"/>
</dbReference>
<dbReference type="SMART" id="SM00461">
    <property type="entry name" value="WH1"/>
    <property type="match status" value="1"/>
</dbReference>
<feature type="compositionally biased region" description="Pro residues" evidence="2">
    <location>
        <begin position="265"/>
        <end position="275"/>
    </location>
</feature>
<dbReference type="eggNOG" id="KOG3671">
    <property type="taxonomic scope" value="Eukaryota"/>
</dbReference>
<evidence type="ECO:0000259" key="4">
    <source>
        <dbReference type="PROSITE" id="PS51082"/>
    </source>
</evidence>
<feature type="compositionally biased region" description="Low complexity" evidence="2">
    <location>
        <begin position="493"/>
        <end position="507"/>
    </location>
</feature>
<dbReference type="CDD" id="cd01205">
    <property type="entry name" value="EVH1_WASP-like"/>
    <property type="match status" value="1"/>
</dbReference>
<gene>
    <name evidence="5" type="ORF">SPOG_01794</name>
</gene>
<reference evidence="5 6" key="1">
    <citation type="journal article" date="2011" name="Science">
        <title>Comparative functional genomics of the fission yeasts.</title>
        <authorList>
            <person name="Rhind N."/>
            <person name="Chen Z."/>
            <person name="Yassour M."/>
            <person name="Thompson D.A."/>
            <person name="Haas B.J."/>
            <person name="Habib N."/>
            <person name="Wapinski I."/>
            <person name="Roy S."/>
            <person name="Lin M.F."/>
            <person name="Heiman D.I."/>
            <person name="Young S.K."/>
            <person name="Furuya K."/>
            <person name="Guo Y."/>
            <person name="Pidoux A."/>
            <person name="Chen H.M."/>
            <person name="Robbertse B."/>
            <person name="Goldberg J.M."/>
            <person name="Aoki K."/>
            <person name="Bayne E.H."/>
            <person name="Berlin A.M."/>
            <person name="Desjardins C.A."/>
            <person name="Dobbs E."/>
            <person name="Dukaj L."/>
            <person name="Fan L."/>
            <person name="FitzGerald M.G."/>
            <person name="French C."/>
            <person name="Gujja S."/>
            <person name="Hansen K."/>
            <person name="Keifenheim D."/>
            <person name="Levin J.Z."/>
            <person name="Mosher R.A."/>
            <person name="Mueller C.A."/>
            <person name="Pfiffner J."/>
            <person name="Priest M."/>
            <person name="Russ C."/>
            <person name="Smialowska A."/>
            <person name="Swoboda P."/>
            <person name="Sykes S.M."/>
            <person name="Vaughn M."/>
            <person name="Vengrova S."/>
            <person name="Yoder R."/>
            <person name="Zeng Q."/>
            <person name="Allshire R."/>
            <person name="Baulcombe D."/>
            <person name="Birren B.W."/>
            <person name="Brown W."/>
            <person name="Ekwall K."/>
            <person name="Kellis M."/>
            <person name="Leatherwood J."/>
            <person name="Levin H."/>
            <person name="Margalit H."/>
            <person name="Martienssen R."/>
            <person name="Nieduszynski C.A."/>
            <person name="Spatafora J.W."/>
            <person name="Friedman N."/>
            <person name="Dalgaard J.Z."/>
            <person name="Baumann P."/>
            <person name="Niki H."/>
            <person name="Regev A."/>
            <person name="Nusbaum C."/>
        </authorList>
    </citation>
    <scope>NUCLEOTIDE SEQUENCE [LARGE SCALE GENOMIC DNA]</scope>
    <source>
        <strain evidence="6">OY26 / ATCC MYA-4695 / CBS 11777 / NBRC 106824 / NRRL Y48691</strain>
    </source>
</reference>
<organism evidence="5 6">
    <name type="scientific">Schizosaccharomyces cryophilus (strain OY26 / ATCC MYA-4695 / CBS 11777 / NBRC 106824 / NRRL Y48691)</name>
    <name type="common">Fission yeast</name>
    <dbReference type="NCBI Taxonomy" id="653667"/>
    <lineage>
        <taxon>Eukaryota</taxon>
        <taxon>Fungi</taxon>
        <taxon>Dikarya</taxon>
        <taxon>Ascomycota</taxon>
        <taxon>Taphrinomycotina</taxon>
        <taxon>Schizosaccharomycetes</taxon>
        <taxon>Schizosaccharomycetales</taxon>
        <taxon>Schizosaccharomycetaceae</taxon>
        <taxon>Schizosaccharomyces</taxon>
    </lineage>
</organism>